<sequence>MARFIKAFGAVLVLAGSACSPLTKIQYLCPNSSRPAAYSTTSALPLYPTERYSDRPFAFETYPKGFNESRVFRFEACPDSAAQAFRRIPALPKIDKSQRLAQGPGTVFIVSKNIEMDEAEVTNKEWQHFLNCIHTDSAEEVYESFLPNANAQPLPDYFSNSFYQHFPVVGISYEQALGFCRWRGAIVTEYFNKSSGPKVKHQRFTFRLPTEQEWESAAGNFISREYGTPCTSRQVYVHPASAAYLQKRARTDIPVEQIARDIAQFNAAKTRLIWFNCQRELPYFLNSPTPDYAYSTAPNDYGLYHMIGNVAEFVQEPGITKGGSYRDPLALCTIASRGKYTGPAPTVGFRCVGEASFMP</sequence>
<dbReference type="InterPro" id="IPR005532">
    <property type="entry name" value="SUMF_dom"/>
</dbReference>
<organism evidence="2 3">
    <name type="scientific">Hymenobacter monticola</name>
    <dbReference type="NCBI Taxonomy" id="1705399"/>
    <lineage>
        <taxon>Bacteria</taxon>
        <taxon>Pseudomonadati</taxon>
        <taxon>Bacteroidota</taxon>
        <taxon>Cytophagia</taxon>
        <taxon>Cytophagales</taxon>
        <taxon>Hymenobacteraceae</taxon>
        <taxon>Hymenobacter</taxon>
    </lineage>
</organism>
<evidence type="ECO:0000313" key="3">
    <source>
        <dbReference type="Proteomes" id="UP000831390"/>
    </source>
</evidence>
<evidence type="ECO:0000313" key="2">
    <source>
        <dbReference type="EMBL" id="UOE33132.1"/>
    </source>
</evidence>
<dbReference type="PANTHER" id="PTHR23150:SF19">
    <property type="entry name" value="FORMYLGLYCINE-GENERATING ENZYME"/>
    <property type="match status" value="1"/>
</dbReference>
<dbReference type="EMBL" id="CP094534">
    <property type="protein sequence ID" value="UOE33132.1"/>
    <property type="molecule type" value="Genomic_DNA"/>
</dbReference>
<dbReference type="InterPro" id="IPR016187">
    <property type="entry name" value="CTDL_fold"/>
</dbReference>
<dbReference type="Pfam" id="PF03781">
    <property type="entry name" value="FGE-sulfatase"/>
    <property type="match status" value="1"/>
</dbReference>
<name>A0ABY4B1X8_9BACT</name>
<dbReference type="InterPro" id="IPR051043">
    <property type="entry name" value="Sulfatase_Mod_Factor_Kinase"/>
</dbReference>
<dbReference type="Gene3D" id="3.90.1580.10">
    <property type="entry name" value="paralog of FGE (formylglycine-generating enzyme)"/>
    <property type="match status" value="1"/>
</dbReference>
<dbReference type="PANTHER" id="PTHR23150">
    <property type="entry name" value="SULFATASE MODIFYING FACTOR 1, 2"/>
    <property type="match status" value="1"/>
</dbReference>
<dbReference type="Proteomes" id="UP000831390">
    <property type="component" value="Chromosome"/>
</dbReference>
<proteinExistence type="predicted"/>
<dbReference type="PROSITE" id="PS51257">
    <property type="entry name" value="PROKAR_LIPOPROTEIN"/>
    <property type="match status" value="1"/>
</dbReference>
<gene>
    <name evidence="2" type="ORF">MTP16_18635</name>
</gene>
<dbReference type="SUPFAM" id="SSF56436">
    <property type="entry name" value="C-type lectin-like"/>
    <property type="match status" value="1"/>
</dbReference>
<keyword evidence="3" id="KW-1185">Reference proteome</keyword>
<reference evidence="2 3" key="1">
    <citation type="submission" date="2022-03" db="EMBL/GenBank/DDBJ databases">
        <title>Hymenobactersp. isolated from the air.</title>
        <authorList>
            <person name="Won M."/>
            <person name="Kwon S.-W."/>
        </authorList>
    </citation>
    <scope>NUCLEOTIDE SEQUENCE [LARGE SCALE GENOMIC DNA]</scope>
    <source>
        <strain evidence="2 3">KACC 22596</strain>
    </source>
</reference>
<accession>A0ABY4B1X8</accession>
<evidence type="ECO:0000259" key="1">
    <source>
        <dbReference type="Pfam" id="PF03781"/>
    </source>
</evidence>
<feature type="domain" description="Sulfatase-modifying factor enzyme-like" evidence="1">
    <location>
        <begin position="112"/>
        <end position="352"/>
    </location>
</feature>
<dbReference type="RefSeq" id="WP_243512786.1">
    <property type="nucleotide sequence ID" value="NZ_CP094534.1"/>
</dbReference>
<protein>
    <submittedName>
        <fullName evidence="2">Formylglycine-generating enzyme family protein</fullName>
    </submittedName>
</protein>
<dbReference type="InterPro" id="IPR042095">
    <property type="entry name" value="SUMF_sf"/>
</dbReference>